<evidence type="ECO:0000256" key="4">
    <source>
        <dbReference type="ARBA" id="ARBA00023273"/>
    </source>
</evidence>
<evidence type="ECO:0000313" key="9">
    <source>
        <dbReference type="Proteomes" id="UP001329430"/>
    </source>
</evidence>
<gene>
    <name evidence="8" type="ORF">RI129_002176</name>
</gene>
<dbReference type="InterPro" id="IPR051885">
    <property type="entry name" value="CC_CF"/>
</dbReference>
<dbReference type="Pfam" id="PF13870">
    <property type="entry name" value="CCDC113_CCDC96_CC"/>
    <property type="match status" value="1"/>
</dbReference>
<keyword evidence="2" id="KW-0970">Cilium biogenesis/degradation</keyword>
<dbReference type="PANTHER" id="PTHR15654">
    <property type="entry name" value="COILED-COIL DOMAIN-CONTAINING PROTEIN 113-RELATED"/>
    <property type="match status" value="1"/>
</dbReference>
<protein>
    <recommendedName>
        <fullName evidence="6">Cilia- and flagella-associated protein 263</fullName>
    </recommendedName>
</protein>
<dbReference type="GO" id="GO:0060271">
    <property type="term" value="P:cilium assembly"/>
    <property type="evidence" value="ECO:0007669"/>
    <property type="project" value="TreeGrafter"/>
</dbReference>
<name>A0AAN7VP32_9COLE</name>
<comment type="similarity">
    <text evidence="5">Belongs to the CFAP263 family.</text>
</comment>
<dbReference type="GO" id="GO:0036064">
    <property type="term" value="C:ciliary basal body"/>
    <property type="evidence" value="ECO:0007669"/>
    <property type="project" value="TreeGrafter"/>
</dbReference>
<evidence type="ECO:0000256" key="6">
    <source>
        <dbReference type="ARBA" id="ARBA00044798"/>
    </source>
</evidence>
<accession>A0AAN7VP32</accession>
<evidence type="ECO:0000256" key="5">
    <source>
        <dbReference type="ARBA" id="ARBA00044506"/>
    </source>
</evidence>
<evidence type="ECO:0000313" key="8">
    <source>
        <dbReference type="EMBL" id="KAK5647284.1"/>
    </source>
</evidence>
<sequence length="214" mass="24996">MEDMQTDLAEFIKQSHRMKCNLKAKLEELNIQEIEVKDARNVFEQSVVIDGVDPLTQRIPAEKFIRYMEEWLRSAELTIGKMRLRTSTAKATYFKLSNQLVEKEELGEAVDAADFDQLRIQNKHLAETIEEKNMHLLELKRMNGMSNLVLSINKKHLQKQVSDMKAVKCSIKTKKEKIIHLCNEYETVGKQVEKEKTKFEKIHNLTQNYTVITL</sequence>
<keyword evidence="4" id="KW-0966">Cell projection</keyword>
<evidence type="ECO:0000256" key="1">
    <source>
        <dbReference type="ARBA" id="ARBA00004138"/>
    </source>
</evidence>
<organism evidence="8 9">
    <name type="scientific">Pyrocoelia pectoralis</name>
    <dbReference type="NCBI Taxonomy" id="417401"/>
    <lineage>
        <taxon>Eukaryota</taxon>
        <taxon>Metazoa</taxon>
        <taxon>Ecdysozoa</taxon>
        <taxon>Arthropoda</taxon>
        <taxon>Hexapoda</taxon>
        <taxon>Insecta</taxon>
        <taxon>Pterygota</taxon>
        <taxon>Neoptera</taxon>
        <taxon>Endopterygota</taxon>
        <taxon>Coleoptera</taxon>
        <taxon>Polyphaga</taxon>
        <taxon>Elateriformia</taxon>
        <taxon>Elateroidea</taxon>
        <taxon>Lampyridae</taxon>
        <taxon>Lampyrinae</taxon>
        <taxon>Pyrocoelia</taxon>
    </lineage>
</organism>
<proteinExistence type="inferred from homology"/>
<keyword evidence="9" id="KW-1185">Reference proteome</keyword>
<comment type="subcellular location">
    <subcellularLocation>
        <location evidence="1">Cell projection</location>
        <location evidence="1">Cilium</location>
    </subcellularLocation>
</comment>
<evidence type="ECO:0000259" key="7">
    <source>
        <dbReference type="Pfam" id="PF13870"/>
    </source>
</evidence>
<dbReference type="AlphaFoldDB" id="A0AAN7VP32"/>
<dbReference type="PANTHER" id="PTHR15654:SF2">
    <property type="entry name" value="COILED-COIL DOMAIN-CONTAINING PROTEIN 113"/>
    <property type="match status" value="1"/>
</dbReference>
<feature type="domain" description="CCDC113/CCDC96 coiled-coil" evidence="7">
    <location>
        <begin position="74"/>
        <end position="204"/>
    </location>
</feature>
<dbReference type="InterPro" id="IPR025254">
    <property type="entry name" value="CCDC113/CCDC96_CC"/>
</dbReference>
<dbReference type="GO" id="GO:0005930">
    <property type="term" value="C:axoneme"/>
    <property type="evidence" value="ECO:0007669"/>
    <property type="project" value="TreeGrafter"/>
</dbReference>
<comment type="caution">
    <text evidence="8">The sequence shown here is derived from an EMBL/GenBank/DDBJ whole genome shotgun (WGS) entry which is preliminary data.</text>
</comment>
<dbReference type="Proteomes" id="UP001329430">
    <property type="component" value="Chromosome 2"/>
</dbReference>
<evidence type="ECO:0000256" key="2">
    <source>
        <dbReference type="ARBA" id="ARBA00022794"/>
    </source>
</evidence>
<reference evidence="8 9" key="1">
    <citation type="journal article" date="2024" name="Insects">
        <title>An Improved Chromosome-Level Genome Assembly of the Firefly Pyrocoelia pectoralis.</title>
        <authorList>
            <person name="Fu X."/>
            <person name="Meyer-Rochow V.B."/>
            <person name="Ballantyne L."/>
            <person name="Zhu X."/>
        </authorList>
    </citation>
    <scope>NUCLEOTIDE SEQUENCE [LARGE SCALE GENOMIC DNA]</scope>
    <source>
        <strain evidence="8">XCY_ONT2</strain>
    </source>
</reference>
<keyword evidence="3" id="KW-0175">Coiled coil</keyword>
<evidence type="ECO:0000256" key="3">
    <source>
        <dbReference type="ARBA" id="ARBA00023054"/>
    </source>
</evidence>
<dbReference type="EMBL" id="JAVRBK010000002">
    <property type="protein sequence ID" value="KAK5647284.1"/>
    <property type="molecule type" value="Genomic_DNA"/>
</dbReference>